<feature type="signal peptide" evidence="3">
    <location>
        <begin position="1"/>
        <end position="19"/>
    </location>
</feature>
<dbReference type="RefSeq" id="WP_380754217.1">
    <property type="nucleotide sequence ID" value="NZ_JBHULT010000012.1"/>
</dbReference>
<feature type="domain" description="AB hydrolase-1" evidence="4">
    <location>
        <begin position="42"/>
        <end position="283"/>
    </location>
</feature>
<dbReference type="Gene3D" id="3.40.50.1820">
    <property type="entry name" value="alpha/beta hydrolase"/>
    <property type="match status" value="1"/>
</dbReference>
<evidence type="ECO:0000313" key="6">
    <source>
        <dbReference type="Proteomes" id="UP001597468"/>
    </source>
</evidence>
<keyword evidence="6" id="KW-1185">Reference proteome</keyword>
<organism evidence="5 6">
    <name type="scientific">Salinimicrobium flavum</name>
    <dbReference type="NCBI Taxonomy" id="1737065"/>
    <lineage>
        <taxon>Bacteria</taxon>
        <taxon>Pseudomonadati</taxon>
        <taxon>Bacteroidota</taxon>
        <taxon>Flavobacteriia</taxon>
        <taxon>Flavobacteriales</taxon>
        <taxon>Flavobacteriaceae</taxon>
        <taxon>Salinimicrobium</taxon>
    </lineage>
</organism>
<feature type="chain" id="PRO_5047109243" evidence="3">
    <location>
        <begin position="20"/>
        <end position="309"/>
    </location>
</feature>
<dbReference type="InterPro" id="IPR000073">
    <property type="entry name" value="AB_hydrolase_1"/>
</dbReference>
<reference evidence="6" key="1">
    <citation type="journal article" date="2019" name="Int. J. Syst. Evol. Microbiol.">
        <title>The Global Catalogue of Microorganisms (GCM) 10K type strain sequencing project: providing services to taxonomists for standard genome sequencing and annotation.</title>
        <authorList>
            <consortium name="The Broad Institute Genomics Platform"/>
            <consortium name="The Broad Institute Genome Sequencing Center for Infectious Disease"/>
            <person name="Wu L."/>
            <person name="Ma J."/>
        </authorList>
    </citation>
    <scope>NUCLEOTIDE SEQUENCE [LARGE SCALE GENOMIC DNA]</scope>
    <source>
        <strain evidence="6">KCTC 42585</strain>
    </source>
</reference>
<dbReference type="Proteomes" id="UP001597468">
    <property type="component" value="Unassembled WGS sequence"/>
</dbReference>
<dbReference type="PRINTS" id="PR00111">
    <property type="entry name" value="ABHYDROLASE"/>
</dbReference>
<protein>
    <submittedName>
        <fullName evidence="5">Alpha/beta fold hydrolase</fullName>
    </submittedName>
</protein>
<dbReference type="SUPFAM" id="SSF53474">
    <property type="entry name" value="alpha/beta-Hydrolases"/>
    <property type="match status" value="1"/>
</dbReference>
<evidence type="ECO:0000259" key="4">
    <source>
        <dbReference type="Pfam" id="PF00561"/>
    </source>
</evidence>
<dbReference type="GO" id="GO:0016787">
    <property type="term" value="F:hydrolase activity"/>
    <property type="evidence" value="ECO:0007669"/>
    <property type="project" value="UniProtKB-KW"/>
</dbReference>
<sequence>MKNLYLFAALILCGFFAQAGERIFTTSDGVDLYVKVEGQGTPLLYLHGGPGSGSHWFEEYMGEFMEQYFTVVYLDQRGVGRSSNSRDGNYSMDRMALDFEELRNELGFDNWLTLGHSFGGILQMGYAERYPEAIKGMLMINCTLDIIQTACESWVPKAAEFLGEEYSCEGDSVSPRERMMEYGGRLREKGLFWNMGYAYKENYEKLESTYNAIPDFKFEFGNAVMNSDEYFYNYKPLASKMTMPVLFYYGSEDWMIGPRHHEDLEFPKLMKWESQVGHMPFLESKEDLEKAILMFSGKYGFTHELRSSK</sequence>
<evidence type="ECO:0000256" key="3">
    <source>
        <dbReference type="SAM" id="SignalP"/>
    </source>
</evidence>
<dbReference type="PRINTS" id="PR00793">
    <property type="entry name" value="PROAMNOPTASE"/>
</dbReference>
<name>A0ABW5J1E9_9FLAO</name>
<dbReference type="Pfam" id="PF00561">
    <property type="entry name" value="Abhydrolase_1"/>
    <property type="match status" value="1"/>
</dbReference>
<keyword evidence="3" id="KW-0732">Signal</keyword>
<evidence type="ECO:0000256" key="2">
    <source>
        <dbReference type="ARBA" id="ARBA00022801"/>
    </source>
</evidence>
<dbReference type="PANTHER" id="PTHR43433">
    <property type="entry name" value="HYDROLASE, ALPHA/BETA FOLD FAMILY PROTEIN"/>
    <property type="match status" value="1"/>
</dbReference>
<dbReference type="EMBL" id="JBHULT010000012">
    <property type="protein sequence ID" value="MFD2518974.1"/>
    <property type="molecule type" value="Genomic_DNA"/>
</dbReference>
<proteinExistence type="inferred from homology"/>
<evidence type="ECO:0000313" key="5">
    <source>
        <dbReference type="EMBL" id="MFD2518974.1"/>
    </source>
</evidence>
<evidence type="ECO:0000256" key="1">
    <source>
        <dbReference type="ARBA" id="ARBA00010088"/>
    </source>
</evidence>
<dbReference type="InterPro" id="IPR029058">
    <property type="entry name" value="AB_hydrolase_fold"/>
</dbReference>
<comment type="caution">
    <text evidence="5">The sequence shown here is derived from an EMBL/GenBank/DDBJ whole genome shotgun (WGS) entry which is preliminary data.</text>
</comment>
<dbReference type="PANTHER" id="PTHR43433:SF5">
    <property type="entry name" value="AB HYDROLASE-1 DOMAIN-CONTAINING PROTEIN"/>
    <property type="match status" value="1"/>
</dbReference>
<comment type="similarity">
    <text evidence="1">Belongs to the peptidase S33 family.</text>
</comment>
<dbReference type="InterPro" id="IPR002410">
    <property type="entry name" value="Peptidase_S33"/>
</dbReference>
<gene>
    <name evidence="5" type="ORF">ACFSTG_13785</name>
</gene>
<keyword evidence="2 5" id="KW-0378">Hydrolase</keyword>
<accession>A0ABW5J1E9</accession>
<dbReference type="InterPro" id="IPR050471">
    <property type="entry name" value="AB_hydrolase"/>
</dbReference>